<dbReference type="FunCoup" id="A0A0D2WI49">
    <property type="interactions" value="494"/>
</dbReference>
<evidence type="ECO:0000256" key="8">
    <source>
        <dbReference type="RuleBase" id="RU361142"/>
    </source>
</evidence>
<name>A0A0D2WI49_CAPO3</name>
<comment type="function">
    <text evidence="8">Subunit of the oligosaccharyl transferase (OST) complex that catalyzes the initial transfer of a defined glycan (Glc(3)Man(9)GlcNAc(2) in eukaryotes) from the lipid carrier dolichol-pyrophosphate to an asparagine residue within an Asn-X-Ser/Thr consensus motif in nascent polypeptide chains, the first step in protein N-glycosylation. N-glycosylation occurs cotranslationally and the complex associates with the Sec61 complex at the channel-forming translocon complex that mediates protein translocation across the endoplasmic reticulum (ER).</text>
</comment>
<dbReference type="GO" id="GO:0008250">
    <property type="term" value="C:oligosaccharyltransferase complex"/>
    <property type="evidence" value="ECO:0007669"/>
    <property type="project" value="TreeGrafter"/>
</dbReference>
<keyword evidence="5 8" id="KW-0256">Endoplasmic reticulum</keyword>
<evidence type="ECO:0000256" key="5">
    <source>
        <dbReference type="ARBA" id="ARBA00022824"/>
    </source>
</evidence>
<evidence type="ECO:0000313" key="12">
    <source>
        <dbReference type="Proteomes" id="UP000008743"/>
    </source>
</evidence>
<gene>
    <name evidence="11" type="ORF">CAOG_000936</name>
</gene>
<dbReference type="OrthoDB" id="29105at2759"/>
<evidence type="ECO:0000256" key="4">
    <source>
        <dbReference type="ARBA" id="ARBA00022692"/>
    </source>
</evidence>
<keyword evidence="4 8" id="KW-0812">Transmembrane</keyword>
<dbReference type="EMBL" id="KE346360">
    <property type="protein sequence ID" value="KJE89475.1"/>
    <property type="molecule type" value="Genomic_DNA"/>
</dbReference>
<dbReference type="STRING" id="595528.A0A0D2WI49"/>
<feature type="transmembrane region" description="Helical" evidence="8">
    <location>
        <begin position="406"/>
        <end position="428"/>
    </location>
</feature>
<protein>
    <recommendedName>
        <fullName evidence="8">Dolichyl-diphosphooligosaccharide--protein glycosyltransferase 48 kDa subunit</fullName>
        <shortName evidence="8">Oligosaccharyl transferase 48 kDa subunit</shortName>
    </recommendedName>
</protein>
<feature type="domain" description="OST48 N-terminal" evidence="9">
    <location>
        <begin position="29"/>
        <end position="277"/>
    </location>
</feature>
<dbReference type="PANTHER" id="PTHR10830">
    <property type="entry name" value="DOLICHYL-DIPHOSPHOOLIGOSACCHARIDE--PROTEIN GLYCOSYLTRANSFERASE 48 KDA SUBUNIT"/>
    <property type="match status" value="1"/>
</dbReference>
<comment type="similarity">
    <text evidence="3 8">Belongs to the DDOST 48 kDa subunit family.</text>
</comment>
<dbReference type="OMA" id="AHDEYPR"/>
<accession>A0A0D2WI49</accession>
<dbReference type="GO" id="GO:0016740">
    <property type="term" value="F:transferase activity"/>
    <property type="evidence" value="ECO:0007669"/>
    <property type="project" value="UniProtKB-KW"/>
</dbReference>
<evidence type="ECO:0000256" key="2">
    <source>
        <dbReference type="ARBA" id="ARBA00004922"/>
    </source>
</evidence>
<feature type="signal peptide" evidence="8">
    <location>
        <begin position="1"/>
        <end position="22"/>
    </location>
</feature>
<dbReference type="UniPathway" id="UPA00378"/>
<evidence type="ECO:0000256" key="7">
    <source>
        <dbReference type="ARBA" id="ARBA00023136"/>
    </source>
</evidence>
<reference evidence="12" key="1">
    <citation type="submission" date="2011-02" db="EMBL/GenBank/DDBJ databases">
        <title>The Genome Sequence of Capsaspora owczarzaki ATCC 30864.</title>
        <authorList>
            <person name="Russ C."/>
            <person name="Cuomo C."/>
            <person name="Burger G."/>
            <person name="Gray M.W."/>
            <person name="Holland P.W.H."/>
            <person name="King N."/>
            <person name="Lang F.B.F."/>
            <person name="Roger A.J."/>
            <person name="Ruiz-Trillo I."/>
            <person name="Young S.K."/>
            <person name="Zeng Q."/>
            <person name="Gargeya S."/>
            <person name="Alvarado L."/>
            <person name="Berlin A."/>
            <person name="Chapman S.B."/>
            <person name="Chen Z."/>
            <person name="Freedman E."/>
            <person name="Gellesch M."/>
            <person name="Goldberg J."/>
            <person name="Griggs A."/>
            <person name="Gujja S."/>
            <person name="Heilman E."/>
            <person name="Heiman D."/>
            <person name="Howarth C."/>
            <person name="Mehta T."/>
            <person name="Neiman D."/>
            <person name="Pearson M."/>
            <person name="Roberts A."/>
            <person name="Saif S."/>
            <person name="Shea T."/>
            <person name="Shenoy N."/>
            <person name="Sisk P."/>
            <person name="Stolte C."/>
            <person name="Sykes S."/>
            <person name="White J."/>
            <person name="Yandava C."/>
            <person name="Haas B."/>
            <person name="Nusbaum C."/>
            <person name="Birren B."/>
        </authorList>
    </citation>
    <scope>NUCLEOTIDE SEQUENCE</scope>
    <source>
        <strain evidence="12">ATCC 30864</strain>
    </source>
</reference>
<evidence type="ECO:0000256" key="3">
    <source>
        <dbReference type="ARBA" id="ARBA00008743"/>
    </source>
</evidence>
<proteinExistence type="inferred from homology"/>
<comment type="subunit">
    <text evidence="8">Component of the oligosaccharyltransferase (OST) complex.</text>
</comment>
<evidence type="ECO:0000256" key="6">
    <source>
        <dbReference type="ARBA" id="ARBA00022989"/>
    </source>
</evidence>
<dbReference type="GO" id="GO:0018279">
    <property type="term" value="P:protein N-linked glycosylation via asparagine"/>
    <property type="evidence" value="ECO:0007669"/>
    <property type="project" value="UniProtKB-UniRule"/>
</dbReference>
<dbReference type="InterPro" id="IPR005013">
    <property type="entry name" value="DDOST_48_kDa_subunit"/>
</dbReference>
<dbReference type="PANTHER" id="PTHR10830:SF0">
    <property type="entry name" value="DOLICHYL-DIPHOSPHOOLIGOSACCHARIDE--PROTEIN GLYCOSYLTRANSFERASE 48 KDA SUBUNIT"/>
    <property type="match status" value="1"/>
</dbReference>
<feature type="chain" id="PRO_5005113005" description="Dolichyl-diphosphooligosaccharide--protein glycosyltransferase 48 kDa subunit" evidence="8">
    <location>
        <begin position="23"/>
        <end position="438"/>
    </location>
</feature>
<organism evidence="11 12">
    <name type="scientific">Capsaspora owczarzaki (strain ATCC 30864)</name>
    <dbReference type="NCBI Taxonomy" id="595528"/>
    <lineage>
        <taxon>Eukaryota</taxon>
        <taxon>Filasterea</taxon>
        <taxon>Capsaspora</taxon>
    </lineage>
</organism>
<dbReference type="PhylomeDB" id="A0A0D2WI49"/>
<evidence type="ECO:0000313" key="11">
    <source>
        <dbReference type="EMBL" id="KJE89475.1"/>
    </source>
</evidence>
<dbReference type="RefSeq" id="XP_004365807.1">
    <property type="nucleotide sequence ID" value="XM_004365750.2"/>
</dbReference>
<feature type="domain" description="OST48 middle" evidence="10">
    <location>
        <begin position="292"/>
        <end position="429"/>
    </location>
</feature>
<sequence length="438" mass="48672">MRIVPVLLALTAVLALTSLSRAAPRVPGKTLVLLENYSLRQTHSTFFRQLQEQDFTLSFALADEKKLSLSSYGDRIYDNLIIFAPSAEEFGGSLTVRSILDFVDHGGNVIVAGSSSIGEPIREFGSECGFEFDEESAAVIDHINFDSKLDNGEHTTIVTDQIIDNKLIAGTNKGRVLFRGVGLVQDLSNPLTIRVLSAESTAYTYFTDEKISVAPHVVGSKTVLVGALQARNNARVLFSGSLDLFSDEFFNAQVNVAGATASPSANRDFAISAALWTFKRSGILRVSGEPKHHLAGQTTVPELYTVFDQIEYSLRVEELVDRNWVGYQGNDMQLEFVMLNPYLRLTLNNTGDGVQHASFQAPDVYGVFQFRVDYKRTGYTYVQVHNQIPVRPLQNTQYERFIFSAFPYYASAFSMMGGLFVFSLVFLYHREAPATKKN</sequence>
<evidence type="ECO:0000259" key="9">
    <source>
        <dbReference type="Pfam" id="PF03345"/>
    </source>
</evidence>
<comment type="subcellular location">
    <subcellularLocation>
        <location evidence="8">Endoplasmic reticulum membrane</location>
        <topology evidence="8">Single-pass type I membrane protein</topology>
    </subcellularLocation>
    <subcellularLocation>
        <location evidence="1">Membrane</location>
        <topology evidence="1">Single-pass type I membrane protein</topology>
    </subcellularLocation>
</comment>
<keyword evidence="6 8" id="KW-1133">Transmembrane helix</keyword>
<keyword evidence="7 8" id="KW-0472">Membrane</keyword>
<comment type="pathway">
    <text evidence="2 8">Protein modification; protein glycosylation.</text>
</comment>
<keyword evidence="8" id="KW-0732">Signal</keyword>
<dbReference type="AlphaFoldDB" id="A0A0D2WI49"/>
<dbReference type="Proteomes" id="UP000008743">
    <property type="component" value="Unassembled WGS sequence"/>
</dbReference>
<keyword evidence="11" id="KW-0808">Transferase</keyword>
<dbReference type="Pfam" id="PF23358">
    <property type="entry name" value="OST48_MD"/>
    <property type="match status" value="1"/>
</dbReference>
<dbReference type="Pfam" id="PF03345">
    <property type="entry name" value="OST48_N"/>
    <property type="match status" value="1"/>
</dbReference>
<evidence type="ECO:0000259" key="10">
    <source>
        <dbReference type="Pfam" id="PF23358"/>
    </source>
</evidence>
<dbReference type="eggNOG" id="KOG2754">
    <property type="taxonomic scope" value="Eukaryota"/>
</dbReference>
<dbReference type="InParanoid" id="A0A0D2WI49"/>
<keyword evidence="12" id="KW-1185">Reference proteome</keyword>
<evidence type="ECO:0000256" key="1">
    <source>
        <dbReference type="ARBA" id="ARBA00004479"/>
    </source>
</evidence>
<dbReference type="InterPro" id="IPR055459">
    <property type="entry name" value="OST48_MD"/>
</dbReference>
<dbReference type="InterPro" id="IPR055457">
    <property type="entry name" value="OST48_N"/>
</dbReference>